<dbReference type="GO" id="GO:0000967">
    <property type="term" value="P:rRNA 5'-end processing"/>
    <property type="evidence" value="ECO:0007669"/>
    <property type="project" value="UniProtKB-UniRule"/>
</dbReference>
<sequence length="137" mass="15355">MPRILAIDYGLKRTGLAVTDPLQIIASPLDTVATHQLMEFLKSYMVQEEVEGFVVGQPKQTDNTPSEIAPHVEGFVKRLKAQFPDTPVHRVDERFTSIMAQQTLIAGGMKKKDRQDKSNIDKVSAAIILQSFMESRK</sequence>
<dbReference type="Proteomes" id="UP001228581">
    <property type="component" value="Unassembled WGS sequence"/>
</dbReference>
<accession>A0AAE3QX23</accession>
<evidence type="ECO:0000313" key="8">
    <source>
        <dbReference type="EMBL" id="MDJ1496751.1"/>
    </source>
</evidence>
<dbReference type="Pfam" id="PF03652">
    <property type="entry name" value="RuvX"/>
    <property type="match status" value="1"/>
</dbReference>
<organism evidence="7 10">
    <name type="scientific">Xanthocytophaga flava</name>
    <dbReference type="NCBI Taxonomy" id="3048013"/>
    <lineage>
        <taxon>Bacteria</taxon>
        <taxon>Pseudomonadati</taxon>
        <taxon>Bacteroidota</taxon>
        <taxon>Cytophagia</taxon>
        <taxon>Cytophagales</taxon>
        <taxon>Rhodocytophagaceae</taxon>
        <taxon>Xanthocytophaga</taxon>
    </lineage>
</organism>
<evidence type="ECO:0000313" key="7">
    <source>
        <dbReference type="EMBL" id="MDJ1484766.1"/>
    </source>
</evidence>
<keyword evidence="2 5" id="KW-0690">Ribosome biogenesis</keyword>
<evidence type="ECO:0000259" key="6">
    <source>
        <dbReference type="SMART" id="SM00732"/>
    </source>
</evidence>
<keyword evidence="1 5" id="KW-0963">Cytoplasm</keyword>
<keyword evidence="3 5" id="KW-0540">Nuclease</keyword>
<dbReference type="RefSeq" id="WP_313986441.1">
    <property type="nucleotide sequence ID" value="NZ_JASJOR010000021.1"/>
</dbReference>
<evidence type="ECO:0000313" key="10">
    <source>
        <dbReference type="Proteomes" id="UP001241110"/>
    </source>
</evidence>
<feature type="domain" description="YqgF/RNase H-like" evidence="6">
    <location>
        <begin position="2"/>
        <end position="100"/>
    </location>
</feature>
<comment type="function">
    <text evidence="5">Could be a nuclease involved in processing of the 5'-end of pre-16S rRNA.</text>
</comment>
<proteinExistence type="inferred from homology"/>
<dbReference type="GO" id="GO:0005829">
    <property type="term" value="C:cytosol"/>
    <property type="evidence" value="ECO:0007669"/>
    <property type="project" value="TreeGrafter"/>
</dbReference>
<reference evidence="7 9" key="1">
    <citation type="submission" date="2023-05" db="EMBL/GenBank/DDBJ databases">
        <authorList>
            <person name="Zhang X."/>
        </authorList>
    </citation>
    <scope>NUCLEOTIDE SEQUENCE</scope>
    <source>
        <strain evidence="8 9">DM2B3-1</strain>
        <strain evidence="7">YF14B1</strain>
    </source>
</reference>
<comment type="caution">
    <text evidence="7">The sequence shown here is derived from an EMBL/GenBank/DDBJ whole genome shotgun (WGS) entry which is preliminary data.</text>
</comment>
<dbReference type="PANTHER" id="PTHR33317:SF4">
    <property type="entry name" value="POLYNUCLEOTIDYL TRANSFERASE, RIBONUCLEASE H-LIKE SUPERFAMILY PROTEIN"/>
    <property type="match status" value="1"/>
</dbReference>
<dbReference type="EMBL" id="JASJOS010000016">
    <property type="protein sequence ID" value="MDJ1484766.1"/>
    <property type="molecule type" value="Genomic_DNA"/>
</dbReference>
<dbReference type="EC" id="3.1.-.-" evidence="5"/>
<gene>
    <name evidence="7" type="primary">ruvX</name>
    <name evidence="7" type="ORF">QNI16_29975</name>
    <name evidence="8" type="ORF">QNI19_27705</name>
</gene>
<name>A0AAE3QX23_9BACT</name>
<evidence type="ECO:0000313" key="9">
    <source>
        <dbReference type="Proteomes" id="UP001228581"/>
    </source>
</evidence>
<dbReference type="InterPro" id="IPR006641">
    <property type="entry name" value="YqgF/RNaseH-like_dom"/>
</dbReference>
<dbReference type="InterPro" id="IPR012337">
    <property type="entry name" value="RNaseH-like_sf"/>
</dbReference>
<dbReference type="HAMAP" id="MF_00651">
    <property type="entry name" value="Nuclease_YqgF"/>
    <property type="match status" value="1"/>
</dbReference>
<dbReference type="CDD" id="cd16964">
    <property type="entry name" value="YqgF"/>
    <property type="match status" value="1"/>
</dbReference>
<comment type="similarity">
    <text evidence="5">Belongs to the YqgF HJR family.</text>
</comment>
<dbReference type="GO" id="GO:0016788">
    <property type="term" value="F:hydrolase activity, acting on ester bonds"/>
    <property type="evidence" value="ECO:0007669"/>
    <property type="project" value="UniProtKB-UniRule"/>
</dbReference>
<dbReference type="SMART" id="SM00732">
    <property type="entry name" value="YqgFc"/>
    <property type="match status" value="1"/>
</dbReference>
<comment type="subcellular location">
    <subcellularLocation>
        <location evidence="5">Cytoplasm</location>
    </subcellularLocation>
</comment>
<keyword evidence="9" id="KW-1185">Reference proteome</keyword>
<evidence type="ECO:0000256" key="5">
    <source>
        <dbReference type="HAMAP-Rule" id="MF_00651"/>
    </source>
</evidence>
<dbReference type="InterPro" id="IPR005227">
    <property type="entry name" value="YqgF"/>
</dbReference>
<evidence type="ECO:0000256" key="1">
    <source>
        <dbReference type="ARBA" id="ARBA00022490"/>
    </source>
</evidence>
<keyword evidence="4 5" id="KW-0378">Hydrolase</keyword>
<evidence type="ECO:0000256" key="2">
    <source>
        <dbReference type="ARBA" id="ARBA00022517"/>
    </source>
</evidence>
<dbReference type="AlphaFoldDB" id="A0AAE3QX23"/>
<dbReference type="Proteomes" id="UP001241110">
    <property type="component" value="Unassembled WGS sequence"/>
</dbReference>
<dbReference type="InterPro" id="IPR037027">
    <property type="entry name" value="YqgF/RNaseH-like_dom_sf"/>
</dbReference>
<dbReference type="SUPFAM" id="SSF53098">
    <property type="entry name" value="Ribonuclease H-like"/>
    <property type="match status" value="1"/>
</dbReference>
<dbReference type="NCBIfam" id="TIGR00250">
    <property type="entry name" value="RNAse_H_YqgF"/>
    <property type="match status" value="1"/>
</dbReference>
<dbReference type="EMBL" id="JASJOT010000025">
    <property type="protein sequence ID" value="MDJ1496751.1"/>
    <property type="molecule type" value="Genomic_DNA"/>
</dbReference>
<dbReference type="Gene3D" id="3.30.420.140">
    <property type="entry name" value="YqgF/RNase H-like domain"/>
    <property type="match status" value="1"/>
</dbReference>
<dbReference type="GO" id="GO:0004518">
    <property type="term" value="F:nuclease activity"/>
    <property type="evidence" value="ECO:0007669"/>
    <property type="project" value="UniProtKB-KW"/>
</dbReference>
<evidence type="ECO:0000256" key="3">
    <source>
        <dbReference type="ARBA" id="ARBA00022722"/>
    </source>
</evidence>
<protein>
    <recommendedName>
        <fullName evidence="5">Putative pre-16S rRNA nuclease</fullName>
        <ecNumber evidence="5">3.1.-.-</ecNumber>
    </recommendedName>
</protein>
<evidence type="ECO:0000256" key="4">
    <source>
        <dbReference type="ARBA" id="ARBA00022801"/>
    </source>
</evidence>
<dbReference type="PANTHER" id="PTHR33317">
    <property type="entry name" value="POLYNUCLEOTIDYL TRANSFERASE, RIBONUCLEASE H-LIKE SUPERFAMILY PROTEIN"/>
    <property type="match status" value="1"/>
</dbReference>